<name>A0A8H8YXK5_9PROT</name>
<dbReference type="EMBL" id="CAJNAP010000002">
    <property type="protein sequence ID" value="CAE6489620.1"/>
    <property type="molecule type" value="Genomic_DNA"/>
</dbReference>
<comment type="caution">
    <text evidence="1">The sequence shown here is derived from an EMBL/GenBank/DDBJ whole genome shotgun (WGS) entry which is preliminary data.</text>
</comment>
<sequence length="28" mass="3307">MHPHILQEISATYYHDNLTGLKYPTTFD</sequence>
<organism evidence="1 2">
    <name type="scientific">Nitrosomonas nitrosa</name>
    <dbReference type="NCBI Taxonomy" id="52442"/>
    <lineage>
        <taxon>Bacteria</taxon>
        <taxon>Pseudomonadati</taxon>
        <taxon>Pseudomonadota</taxon>
        <taxon>Betaproteobacteria</taxon>
        <taxon>Nitrosomonadales</taxon>
        <taxon>Nitrosomonadaceae</taxon>
        <taxon>Nitrosomonas</taxon>
    </lineage>
</organism>
<dbReference type="AlphaFoldDB" id="A0A8H8YXK5"/>
<evidence type="ECO:0000313" key="2">
    <source>
        <dbReference type="Proteomes" id="UP000601736"/>
    </source>
</evidence>
<protein>
    <submittedName>
        <fullName evidence="1">Uncharacterized protein</fullName>
    </submittedName>
</protein>
<proteinExistence type="predicted"/>
<accession>A0A8H8YXK5</accession>
<reference evidence="1" key="1">
    <citation type="submission" date="2021-02" db="EMBL/GenBank/DDBJ databases">
        <authorList>
            <person name="Han P."/>
        </authorList>
    </citation>
    <scope>NUCLEOTIDE SEQUENCE</scope>
    <source>
        <strain evidence="1">Nitrosomonas nitrosa 18-3D</strain>
    </source>
</reference>
<dbReference type="Proteomes" id="UP000601736">
    <property type="component" value="Unassembled WGS sequence"/>
</dbReference>
<gene>
    <name evidence="1" type="ORF">NMYAN_100055</name>
</gene>
<evidence type="ECO:0000313" key="1">
    <source>
        <dbReference type="EMBL" id="CAE6489620.1"/>
    </source>
</evidence>